<evidence type="ECO:0000259" key="1">
    <source>
        <dbReference type="Pfam" id="PF00534"/>
    </source>
</evidence>
<evidence type="ECO:0000313" key="3">
    <source>
        <dbReference type="EMBL" id="MBP2240289.1"/>
    </source>
</evidence>
<dbReference type="InterPro" id="IPR050194">
    <property type="entry name" value="Glycosyltransferase_grp1"/>
</dbReference>
<dbReference type="Proteomes" id="UP001519293">
    <property type="component" value="Unassembled WGS sequence"/>
</dbReference>
<evidence type="ECO:0000259" key="2">
    <source>
        <dbReference type="Pfam" id="PF13439"/>
    </source>
</evidence>
<comment type="caution">
    <text evidence="3">The sequence shown here is derived from an EMBL/GenBank/DDBJ whole genome shotgun (WGS) entry which is preliminary data.</text>
</comment>
<sequence>MTKKIKVLMVLDRFEVNGTTTHVLNLMKKLWEWNIHTVVAGYKASFTDRFKEIGFPVYELLFSEELNEEDRITQQLEEIIEKEQINLVHSHQLTSGLIAAKCARRKNIHSIFTVHGTYYHDKDFKQIIELNDKIICVSPAVYRTIQLFANNKMHLIPNGIDLTEFNYEYVDYVRKNLGIDKSDPIIVYGSRLTWKKAQICMSLIKAARSLKQKDYPTLHLIIIGDGKRIKDIASMAERNNRLCKESFIHIIGQELNMRDYYCSADCIVGTGRVALEALACEKPVIAAGNAGYFGLISQENWKKAWESNFGDHASLKTVSSIILYQDLKKLFDQNEELKIVGHHSRHIVEHYFNNDKTTNTILSLYNQIVTNPLHQ</sequence>
<name>A0ABS4RC53_9BACI</name>
<evidence type="ECO:0000313" key="4">
    <source>
        <dbReference type="Proteomes" id="UP001519293"/>
    </source>
</evidence>
<dbReference type="SUPFAM" id="SSF53756">
    <property type="entry name" value="UDP-Glycosyltransferase/glycogen phosphorylase"/>
    <property type="match status" value="1"/>
</dbReference>
<reference evidence="3 4" key="1">
    <citation type="submission" date="2021-03" db="EMBL/GenBank/DDBJ databases">
        <title>Genomic Encyclopedia of Type Strains, Phase IV (KMG-IV): sequencing the most valuable type-strain genomes for metagenomic binning, comparative biology and taxonomic classification.</title>
        <authorList>
            <person name="Goeker M."/>
        </authorList>
    </citation>
    <scope>NUCLEOTIDE SEQUENCE [LARGE SCALE GENOMIC DNA]</scope>
    <source>
        <strain evidence="3 4">DSM 26675</strain>
    </source>
</reference>
<dbReference type="Pfam" id="PF13439">
    <property type="entry name" value="Glyco_transf_4"/>
    <property type="match status" value="1"/>
</dbReference>
<dbReference type="PANTHER" id="PTHR45947">
    <property type="entry name" value="SULFOQUINOVOSYL TRANSFERASE SQD2"/>
    <property type="match status" value="1"/>
</dbReference>
<dbReference type="Pfam" id="PF00534">
    <property type="entry name" value="Glycos_transf_1"/>
    <property type="match status" value="1"/>
</dbReference>
<dbReference type="InterPro" id="IPR028098">
    <property type="entry name" value="Glyco_trans_4-like_N"/>
</dbReference>
<keyword evidence="4" id="KW-1185">Reference proteome</keyword>
<feature type="domain" description="Glycosyltransferase subfamily 4-like N-terminal" evidence="2">
    <location>
        <begin position="16"/>
        <end position="163"/>
    </location>
</feature>
<dbReference type="InterPro" id="IPR001296">
    <property type="entry name" value="Glyco_trans_1"/>
</dbReference>
<gene>
    <name evidence="3" type="ORF">J2Z40_000842</name>
</gene>
<protein>
    <submittedName>
        <fullName evidence="3">Glycosyltransferase involved in cell wall biosynthesis</fullName>
    </submittedName>
</protein>
<accession>A0ABS4RC53</accession>
<feature type="domain" description="Glycosyl transferase family 1" evidence="1">
    <location>
        <begin position="174"/>
        <end position="299"/>
    </location>
</feature>
<dbReference type="EMBL" id="JAGIKZ010000002">
    <property type="protein sequence ID" value="MBP2240289.1"/>
    <property type="molecule type" value="Genomic_DNA"/>
</dbReference>
<dbReference type="Gene3D" id="3.40.50.2000">
    <property type="entry name" value="Glycogen Phosphorylase B"/>
    <property type="match status" value="2"/>
</dbReference>
<organism evidence="3 4">
    <name type="scientific">Cytobacillus eiseniae</name>
    <dbReference type="NCBI Taxonomy" id="762947"/>
    <lineage>
        <taxon>Bacteria</taxon>
        <taxon>Bacillati</taxon>
        <taxon>Bacillota</taxon>
        <taxon>Bacilli</taxon>
        <taxon>Bacillales</taxon>
        <taxon>Bacillaceae</taxon>
        <taxon>Cytobacillus</taxon>
    </lineage>
</organism>
<proteinExistence type="predicted"/>
<dbReference type="RefSeq" id="WP_083953885.1">
    <property type="nucleotide sequence ID" value="NZ_JAGIKZ010000002.1"/>
</dbReference>
<dbReference type="PANTHER" id="PTHR45947:SF3">
    <property type="entry name" value="SULFOQUINOVOSYL TRANSFERASE SQD2"/>
    <property type="match status" value="1"/>
</dbReference>